<keyword evidence="2" id="KW-0456">Lyase</keyword>
<feature type="domain" description="VOC" evidence="1">
    <location>
        <begin position="15"/>
        <end position="151"/>
    </location>
</feature>
<dbReference type="InterPro" id="IPR004360">
    <property type="entry name" value="Glyas_Fos-R_dOase_dom"/>
</dbReference>
<evidence type="ECO:0000259" key="1">
    <source>
        <dbReference type="PROSITE" id="PS51819"/>
    </source>
</evidence>
<dbReference type="SUPFAM" id="SSF54593">
    <property type="entry name" value="Glyoxalase/Bleomycin resistance protein/Dihydroxybiphenyl dioxygenase"/>
    <property type="match status" value="1"/>
</dbReference>
<dbReference type="PRINTS" id="PR00111">
    <property type="entry name" value="ABHYDROLASE"/>
</dbReference>
<dbReference type="PANTHER" id="PTHR42977">
    <property type="entry name" value="HYDROLASE-RELATED"/>
    <property type="match status" value="1"/>
</dbReference>
<dbReference type="Gene3D" id="3.40.50.1820">
    <property type="entry name" value="alpha/beta hydrolase"/>
    <property type="match status" value="1"/>
</dbReference>
<dbReference type="EMBL" id="JAGINP010000024">
    <property type="protein sequence ID" value="MBP2295725.1"/>
    <property type="molecule type" value="Genomic_DNA"/>
</dbReference>
<dbReference type="Pfam" id="PF00561">
    <property type="entry name" value="Abhydrolase_1"/>
    <property type="match status" value="1"/>
</dbReference>
<evidence type="ECO:0000313" key="2">
    <source>
        <dbReference type="EMBL" id="MBP2295725.1"/>
    </source>
</evidence>
<dbReference type="InterPro" id="IPR000639">
    <property type="entry name" value="Epox_hydrolase-like"/>
</dbReference>
<dbReference type="InterPro" id="IPR000073">
    <property type="entry name" value="AB_hydrolase_1"/>
</dbReference>
<evidence type="ECO:0000313" key="3">
    <source>
        <dbReference type="Proteomes" id="UP000781958"/>
    </source>
</evidence>
<dbReference type="Gene3D" id="3.10.180.10">
    <property type="entry name" value="2,3-Dihydroxybiphenyl 1,2-Dioxygenase, domain 1"/>
    <property type="match status" value="1"/>
</dbReference>
<protein>
    <submittedName>
        <fullName evidence="2">Pimeloyl-ACP methyl ester carboxylesterase/predicted enzyme related to lactoylglutathione lyase</fullName>
    </submittedName>
</protein>
<accession>A0ABS4ST30</accession>
<organism evidence="2 3">
    <name type="scientific">Azospirillum rugosum</name>
    <dbReference type="NCBI Taxonomy" id="416170"/>
    <lineage>
        <taxon>Bacteria</taxon>
        <taxon>Pseudomonadati</taxon>
        <taxon>Pseudomonadota</taxon>
        <taxon>Alphaproteobacteria</taxon>
        <taxon>Rhodospirillales</taxon>
        <taxon>Azospirillaceae</taxon>
        <taxon>Azospirillum</taxon>
    </lineage>
</organism>
<name>A0ABS4ST30_9PROT</name>
<sequence>MSITESARPPASPLKLEVVVIPVSDVDRAKQFYVGLGWRLDADFPTGDGFRVIQVTPPGSPCSVIFGRGVSSAEPGSVQGLHLVVSDIEAACADLVRRGAEVSAPFHDAGGVFHRAGTEGRVDGPDPERRSYASFASFSDPDGNGWVLQEVTERLPGRVDTDDAPGTPSTRRTTAYRSAVVEGVRVFYREAGPPDAPTILMLHGFPSSSRMFEPLIPLLADRYRIIAPDYPGFGHSDAPPPGAFAYSFDHIARVMEGLVDALGLTSYTLLVQDYGGPVGFRLALRRPERVDAIIVQNAVAHEEGLGPLWETRKAYWADRAANEERLRANLMSFEATRLRHVGTSPHPERYDPDSWTDEHAFLSRPGQIDIQSELFYDYRTNLAAYPDWQAWMRERQPPLLVLWGRYDPSFTVAGAEAYRRDVPDAEVHILDAGHFALDEACDEVAARIRTFLAKREATRTD</sequence>
<dbReference type="InterPro" id="IPR037523">
    <property type="entry name" value="VOC_core"/>
</dbReference>
<dbReference type="Pfam" id="PF00903">
    <property type="entry name" value="Glyoxalase"/>
    <property type="match status" value="1"/>
</dbReference>
<proteinExistence type="predicted"/>
<dbReference type="PANTHER" id="PTHR42977:SF1">
    <property type="entry name" value="BLR6576 PROTEIN"/>
    <property type="match status" value="1"/>
</dbReference>
<reference evidence="2 3" key="1">
    <citation type="submission" date="2021-03" db="EMBL/GenBank/DDBJ databases">
        <title>Genomic Encyclopedia of Type Strains, Phase III (KMG-III): the genomes of soil and plant-associated and newly described type strains.</title>
        <authorList>
            <person name="Whitman W."/>
        </authorList>
    </citation>
    <scope>NUCLEOTIDE SEQUENCE [LARGE SCALE GENOMIC DNA]</scope>
    <source>
        <strain evidence="2 3">IMMIB AFH-6</strain>
    </source>
</reference>
<dbReference type="RefSeq" id="WP_211114459.1">
    <property type="nucleotide sequence ID" value="NZ_JAGINP010000024.1"/>
</dbReference>
<dbReference type="InterPro" id="IPR029068">
    <property type="entry name" value="Glyas_Bleomycin-R_OHBP_Dase"/>
</dbReference>
<keyword evidence="3" id="KW-1185">Reference proteome</keyword>
<dbReference type="Proteomes" id="UP000781958">
    <property type="component" value="Unassembled WGS sequence"/>
</dbReference>
<gene>
    <name evidence="2" type="ORF">J2851_005538</name>
</gene>
<dbReference type="PRINTS" id="PR00412">
    <property type="entry name" value="EPOXHYDRLASE"/>
</dbReference>
<comment type="caution">
    <text evidence="2">The sequence shown here is derived from an EMBL/GenBank/DDBJ whole genome shotgun (WGS) entry which is preliminary data.</text>
</comment>
<dbReference type="PROSITE" id="PS51819">
    <property type="entry name" value="VOC"/>
    <property type="match status" value="1"/>
</dbReference>
<dbReference type="InterPro" id="IPR051340">
    <property type="entry name" value="Haloalkane_dehalogenase"/>
</dbReference>
<dbReference type="InterPro" id="IPR029058">
    <property type="entry name" value="AB_hydrolase_fold"/>
</dbReference>
<dbReference type="SUPFAM" id="SSF53474">
    <property type="entry name" value="alpha/beta-Hydrolases"/>
    <property type="match status" value="1"/>
</dbReference>
<dbReference type="GO" id="GO:0016829">
    <property type="term" value="F:lyase activity"/>
    <property type="evidence" value="ECO:0007669"/>
    <property type="project" value="UniProtKB-KW"/>
</dbReference>